<feature type="domain" description="Restriction endonuclease type IV Mrr" evidence="1">
    <location>
        <begin position="225"/>
        <end position="339"/>
    </location>
</feature>
<protein>
    <submittedName>
        <fullName evidence="2">Restriction endonuclease</fullName>
        <ecNumber evidence="2">3.1.21.-</ecNumber>
    </submittedName>
</protein>
<dbReference type="InterPro" id="IPR007560">
    <property type="entry name" value="Restrct_endonuc_IV_Mrr"/>
</dbReference>
<organism evidence="2 3">
    <name type="scientific">Nannocystis punicea</name>
    <dbReference type="NCBI Taxonomy" id="2995304"/>
    <lineage>
        <taxon>Bacteria</taxon>
        <taxon>Pseudomonadati</taxon>
        <taxon>Myxococcota</taxon>
        <taxon>Polyangia</taxon>
        <taxon>Nannocystales</taxon>
        <taxon>Nannocystaceae</taxon>
        <taxon>Nannocystis</taxon>
    </lineage>
</organism>
<dbReference type="GO" id="GO:0016787">
    <property type="term" value="F:hydrolase activity"/>
    <property type="evidence" value="ECO:0007669"/>
    <property type="project" value="UniProtKB-KW"/>
</dbReference>
<dbReference type="GO" id="GO:0004519">
    <property type="term" value="F:endonuclease activity"/>
    <property type="evidence" value="ECO:0007669"/>
    <property type="project" value="UniProtKB-KW"/>
</dbReference>
<dbReference type="SUPFAM" id="SSF52980">
    <property type="entry name" value="Restriction endonuclease-like"/>
    <property type="match status" value="1"/>
</dbReference>
<reference evidence="2" key="1">
    <citation type="submission" date="2022-11" db="EMBL/GenBank/DDBJ databases">
        <title>Minimal conservation of predation-associated metabolite biosynthetic gene clusters underscores biosynthetic potential of Myxococcota including descriptions for ten novel species: Archangium lansinium sp. nov., Myxococcus landrumus sp. nov., Nannocystis bai.</title>
        <authorList>
            <person name="Ahearne A."/>
            <person name="Stevens C."/>
            <person name="Dowd S."/>
        </authorList>
    </citation>
    <scope>NUCLEOTIDE SEQUENCE</scope>
    <source>
        <strain evidence="2">Fl3</strain>
    </source>
</reference>
<accession>A0ABY7H5A7</accession>
<gene>
    <name evidence="2" type="ORF">O0S08_49720</name>
</gene>
<dbReference type="EMBL" id="CP114040">
    <property type="protein sequence ID" value="WAS94265.1"/>
    <property type="molecule type" value="Genomic_DNA"/>
</dbReference>
<dbReference type="PANTHER" id="PTHR30015">
    <property type="entry name" value="MRR RESTRICTION SYSTEM PROTEIN"/>
    <property type="match status" value="1"/>
</dbReference>
<evidence type="ECO:0000313" key="3">
    <source>
        <dbReference type="Proteomes" id="UP001164459"/>
    </source>
</evidence>
<proteinExistence type="predicted"/>
<dbReference type="Gene3D" id="3.40.1350.10">
    <property type="match status" value="1"/>
</dbReference>
<dbReference type="Pfam" id="PF09821">
    <property type="entry name" value="AAA_assoc_C"/>
    <property type="match status" value="1"/>
</dbReference>
<dbReference type="RefSeq" id="WP_269036602.1">
    <property type="nucleotide sequence ID" value="NZ_CP114040.1"/>
</dbReference>
<dbReference type="InterPro" id="IPR011335">
    <property type="entry name" value="Restrct_endonuc-II-like"/>
</dbReference>
<dbReference type="InterPro" id="IPR018632">
    <property type="entry name" value="AAA-associated_dom_C"/>
</dbReference>
<dbReference type="InterPro" id="IPR011856">
    <property type="entry name" value="tRNA_endonuc-like_dom_sf"/>
</dbReference>
<keyword evidence="2" id="KW-0540">Nuclease</keyword>
<dbReference type="Pfam" id="PF04471">
    <property type="entry name" value="Mrr_cat"/>
    <property type="match status" value="1"/>
</dbReference>
<keyword evidence="3" id="KW-1185">Reference proteome</keyword>
<keyword evidence="2" id="KW-0378">Hydrolase</keyword>
<dbReference type="InterPro" id="IPR052906">
    <property type="entry name" value="Type_IV_Methyl-Rstrct_Enzyme"/>
</dbReference>
<evidence type="ECO:0000259" key="1">
    <source>
        <dbReference type="Pfam" id="PF04471"/>
    </source>
</evidence>
<dbReference type="Proteomes" id="UP001164459">
    <property type="component" value="Chromosome"/>
</dbReference>
<dbReference type="EC" id="3.1.21.-" evidence="2"/>
<name>A0ABY7H5A7_9BACT</name>
<dbReference type="PANTHER" id="PTHR30015:SF7">
    <property type="entry name" value="TYPE IV METHYL-DIRECTED RESTRICTION ENZYME ECOKMRR"/>
    <property type="match status" value="1"/>
</dbReference>
<sequence>MPAQPRAAGDLAEKAVPKGLAAWQGRGVVKFHKQEAAGVDRLHRTLDVPQADRLSNIRQLVAAVRDGIEHAGMLLQLLDVDRRHFLYYRQAAVILGLVEFNARGDVLVTSLGQRLLATSEGTREERQVFAEAVGLARALRPFASFFAGEPLDLATLTRRLEVLTGLSRTTAERRAQTLIKWRRYLQGPDAAPGGLELGDPAPQIEALVARHNALVKQQTLLWLMSVEPRKFEAIVAELLKAMGYVDVEERGGPLDGGVDVVATRMDAWGHRARIAVQAKRYAGPVGRRYVDELLGAYRRQQFAEALLVTTSEFSPQATGAAHGEPNLKLVDGPKFVDMLAQHGVLLRVGRYGELKRHGA</sequence>
<keyword evidence="2" id="KW-0255">Endonuclease</keyword>
<evidence type="ECO:0000313" key="2">
    <source>
        <dbReference type="EMBL" id="WAS94265.1"/>
    </source>
</evidence>